<evidence type="ECO:0000313" key="1">
    <source>
        <dbReference type="EMBL" id="SMP35923.1"/>
    </source>
</evidence>
<evidence type="ECO:0000313" key="2">
    <source>
        <dbReference type="Proteomes" id="UP001157961"/>
    </source>
</evidence>
<sequence>MFKSIFLSGLISVLLTGCSVVSPSGLIAAARLDPLETDPSDISIAVGVPEVLRLADADAQLFFGFAPDGANTPPPVGTTVPLTVSTETESLTPNAGQRIYVFGFGTSEAAHLTALQDRIGALKDRGLTGTGTLSVGITGGCLTGTLTDGLPVATWIQTSSDGAFVSLTRPTDFLDTLPDQERLQLIERLQPC</sequence>
<protein>
    <recommendedName>
        <fullName evidence="3">DUF4136 domain-containing protein</fullName>
    </recommendedName>
</protein>
<dbReference type="EMBL" id="FXTY01000012">
    <property type="protein sequence ID" value="SMP35923.1"/>
    <property type="molecule type" value="Genomic_DNA"/>
</dbReference>
<dbReference type="Proteomes" id="UP001157961">
    <property type="component" value="Unassembled WGS sequence"/>
</dbReference>
<reference evidence="1 2" key="1">
    <citation type="submission" date="2017-05" db="EMBL/GenBank/DDBJ databases">
        <authorList>
            <person name="Varghese N."/>
            <person name="Submissions S."/>
        </authorList>
    </citation>
    <scope>NUCLEOTIDE SEQUENCE [LARGE SCALE GENOMIC DNA]</scope>
    <source>
        <strain evidence="1 2">DSM 29734</strain>
    </source>
</reference>
<keyword evidence="2" id="KW-1185">Reference proteome</keyword>
<organism evidence="1 2">
    <name type="scientific">Shimia sagamensis</name>
    <dbReference type="NCBI Taxonomy" id="1566352"/>
    <lineage>
        <taxon>Bacteria</taxon>
        <taxon>Pseudomonadati</taxon>
        <taxon>Pseudomonadota</taxon>
        <taxon>Alphaproteobacteria</taxon>
        <taxon>Rhodobacterales</taxon>
        <taxon>Roseobacteraceae</taxon>
    </lineage>
</organism>
<dbReference type="PROSITE" id="PS51257">
    <property type="entry name" value="PROKAR_LIPOPROTEIN"/>
    <property type="match status" value="1"/>
</dbReference>
<evidence type="ECO:0008006" key="3">
    <source>
        <dbReference type="Google" id="ProtNLM"/>
    </source>
</evidence>
<accession>A0ABY1PKD0</accession>
<comment type="caution">
    <text evidence="1">The sequence shown here is derived from an EMBL/GenBank/DDBJ whole genome shotgun (WGS) entry which is preliminary data.</text>
</comment>
<dbReference type="RefSeq" id="WP_283427940.1">
    <property type="nucleotide sequence ID" value="NZ_FXTY01000012.1"/>
</dbReference>
<gene>
    <name evidence="1" type="ORF">SAMN06265373_11254</name>
</gene>
<name>A0ABY1PKD0_9RHOB</name>
<proteinExistence type="predicted"/>